<dbReference type="AlphaFoldDB" id="A0A9W6GHU3"/>
<dbReference type="Pfam" id="PF03692">
    <property type="entry name" value="CxxCxxCC"/>
    <property type="match status" value="1"/>
</dbReference>
<dbReference type="Proteomes" id="UP001144297">
    <property type="component" value="Unassembled WGS sequence"/>
</dbReference>
<protein>
    <submittedName>
        <fullName evidence="1">Zinc/iron-chelating domain-containing protein</fullName>
    </submittedName>
</protein>
<comment type="caution">
    <text evidence="1">The sequence shown here is derived from an EMBL/GenBank/DDBJ whole genome shotgun (WGS) entry which is preliminary data.</text>
</comment>
<evidence type="ECO:0000313" key="2">
    <source>
        <dbReference type="Proteomes" id="UP001144297"/>
    </source>
</evidence>
<gene>
    <name evidence="1" type="ORF">TISLANDTSLP1_20510</name>
</gene>
<keyword evidence="2" id="KW-1185">Reference proteome</keyword>
<organism evidence="1 2">
    <name type="scientific">Thermodesulfovibrio yellowstonii</name>
    <dbReference type="NCBI Taxonomy" id="28262"/>
    <lineage>
        <taxon>Bacteria</taxon>
        <taxon>Pseudomonadati</taxon>
        <taxon>Nitrospirota</taxon>
        <taxon>Thermodesulfovibrionia</taxon>
        <taxon>Thermodesulfovibrionales</taxon>
        <taxon>Thermodesulfovibrionaceae</taxon>
        <taxon>Thermodesulfovibrio</taxon>
    </lineage>
</organism>
<evidence type="ECO:0000313" key="1">
    <source>
        <dbReference type="EMBL" id="GLI54358.1"/>
    </source>
</evidence>
<accession>A0A9W6GHU3</accession>
<dbReference type="PANTHER" id="PTHR35866:SF1">
    <property type="entry name" value="YKGJ FAMILY CYSTEINE CLUSTER PROTEIN"/>
    <property type="match status" value="1"/>
</dbReference>
<dbReference type="PANTHER" id="PTHR35866">
    <property type="entry name" value="PUTATIVE-RELATED"/>
    <property type="match status" value="1"/>
</dbReference>
<proteinExistence type="predicted"/>
<dbReference type="InterPro" id="IPR005358">
    <property type="entry name" value="Puta_zinc/iron-chelating_dom"/>
</dbReference>
<dbReference type="EMBL" id="BSDX01000001">
    <property type="protein sequence ID" value="GLI54358.1"/>
    <property type="molecule type" value="Genomic_DNA"/>
</dbReference>
<name>A0A9W6GHU3_9BACT</name>
<reference evidence="1" key="1">
    <citation type="submission" date="2022-12" db="EMBL/GenBank/DDBJ databases">
        <title>Reference genome sequencing for broad-spectrum identification of bacterial and archaeal isolates by mass spectrometry.</title>
        <authorList>
            <person name="Sekiguchi Y."/>
            <person name="Tourlousse D.M."/>
        </authorList>
    </citation>
    <scope>NUCLEOTIDE SEQUENCE</scope>
    <source>
        <strain evidence="1">TSL-P1</strain>
    </source>
</reference>
<sequence length="265" mass="30840">MEENSSNFEIVLPDGTVYKPNKTETKDTHTIQGYTPDGKPKKMKFSTKTACERCGECCRRDTPVILKDDIGLLTKGIISEKEIYTIREGEKMRSSIDGDTYYSSMELIKIRPIFGSFTCLFYDPQEGCTIYEHRPTVCRQYECWSQNITITGLERRRLTRTDLFDGIELIKEAIKKHEENCSLIKFNDLIDELKKGKEENVDKIAEMILYDSSLRDWMKEKLSLSEEVLPLLFGRTLFEITPFYGLIIEKEGENFIIKVMQEEEE</sequence>